<evidence type="ECO:0000256" key="5">
    <source>
        <dbReference type="ARBA" id="ARBA00022989"/>
    </source>
</evidence>
<evidence type="ECO:0000256" key="3">
    <source>
        <dbReference type="ARBA" id="ARBA00022475"/>
    </source>
</evidence>
<keyword evidence="2 7" id="KW-0813">Transport</keyword>
<evidence type="ECO:0000313" key="10">
    <source>
        <dbReference type="EMBL" id="MBB4675614.1"/>
    </source>
</evidence>
<dbReference type="InterPro" id="IPR035906">
    <property type="entry name" value="MetI-like_sf"/>
</dbReference>
<feature type="transmembrane region" description="Helical" evidence="7">
    <location>
        <begin position="28"/>
        <end position="51"/>
    </location>
</feature>
<dbReference type="InterPro" id="IPR050809">
    <property type="entry name" value="UgpAE/MalFG_permease"/>
</dbReference>
<evidence type="ECO:0000256" key="7">
    <source>
        <dbReference type="RuleBase" id="RU363032"/>
    </source>
</evidence>
<evidence type="ECO:0000259" key="9">
    <source>
        <dbReference type="PROSITE" id="PS50928"/>
    </source>
</evidence>
<name>A0A7W7C6S7_9PSEU</name>
<dbReference type="Pfam" id="PF00528">
    <property type="entry name" value="BPD_transp_1"/>
    <property type="match status" value="1"/>
</dbReference>
<protein>
    <submittedName>
        <fullName evidence="10">Multiple sugar transport system permease protein</fullName>
    </submittedName>
</protein>
<keyword evidence="11" id="KW-1185">Reference proteome</keyword>
<evidence type="ECO:0000256" key="4">
    <source>
        <dbReference type="ARBA" id="ARBA00022692"/>
    </source>
</evidence>
<comment type="similarity">
    <text evidence="7">Belongs to the binding-protein-dependent transport system permease family.</text>
</comment>
<dbReference type="Gene3D" id="1.10.3720.10">
    <property type="entry name" value="MetI-like"/>
    <property type="match status" value="1"/>
</dbReference>
<keyword evidence="6 7" id="KW-0472">Membrane</keyword>
<organism evidence="10 11">
    <name type="scientific">Crossiella cryophila</name>
    <dbReference type="NCBI Taxonomy" id="43355"/>
    <lineage>
        <taxon>Bacteria</taxon>
        <taxon>Bacillati</taxon>
        <taxon>Actinomycetota</taxon>
        <taxon>Actinomycetes</taxon>
        <taxon>Pseudonocardiales</taxon>
        <taxon>Pseudonocardiaceae</taxon>
        <taxon>Crossiella</taxon>
    </lineage>
</organism>
<evidence type="ECO:0000256" key="6">
    <source>
        <dbReference type="ARBA" id="ARBA00023136"/>
    </source>
</evidence>
<feature type="transmembrane region" description="Helical" evidence="7">
    <location>
        <begin position="285"/>
        <end position="308"/>
    </location>
</feature>
<dbReference type="GO" id="GO:0005886">
    <property type="term" value="C:plasma membrane"/>
    <property type="evidence" value="ECO:0007669"/>
    <property type="project" value="UniProtKB-SubCell"/>
</dbReference>
<evidence type="ECO:0000256" key="8">
    <source>
        <dbReference type="SAM" id="MobiDB-lite"/>
    </source>
</evidence>
<evidence type="ECO:0000256" key="1">
    <source>
        <dbReference type="ARBA" id="ARBA00004651"/>
    </source>
</evidence>
<feature type="transmembrane region" description="Helical" evidence="7">
    <location>
        <begin position="180"/>
        <end position="203"/>
    </location>
</feature>
<evidence type="ECO:0000313" key="11">
    <source>
        <dbReference type="Proteomes" id="UP000533598"/>
    </source>
</evidence>
<feature type="domain" description="ABC transmembrane type-1" evidence="9">
    <location>
        <begin position="95"/>
        <end position="308"/>
    </location>
</feature>
<dbReference type="SUPFAM" id="SSF161098">
    <property type="entry name" value="MetI-like"/>
    <property type="match status" value="1"/>
</dbReference>
<evidence type="ECO:0000256" key="2">
    <source>
        <dbReference type="ARBA" id="ARBA00022448"/>
    </source>
</evidence>
<feature type="transmembrane region" description="Helical" evidence="7">
    <location>
        <begin position="99"/>
        <end position="120"/>
    </location>
</feature>
<dbReference type="GO" id="GO:0055085">
    <property type="term" value="P:transmembrane transport"/>
    <property type="evidence" value="ECO:0007669"/>
    <property type="project" value="InterPro"/>
</dbReference>
<dbReference type="CDD" id="cd06261">
    <property type="entry name" value="TM_PBP2"/>
    <property type="match status" value="1"/>
</dbReference>
<dbReference type="AlphaFoldDB" id="A0A7W7C6S7"/>
<gene>
    <name evidence="10" type="ORF">HNR67_001732</name>
</gene>
<keyword evidence="10" id="KW-0762">Sugar transport</keyword>
<dbReference type="PANTHER" id="PTHR43227:SF11">
    <property type="entry name" value="BLL4140 PROTEIN"/>
    <property type="match status" value="1"/>
</dbReference>
<reference evidence="10 11" key="1">
    <citation type="submission" date="2020-08" db="EMBL/GenBank/DDBJ databases">
        <title>Sequencing the genomes of 1000 actinobacteria strains.</title>
        <authorList>
            <person name="Klenk H.-P."/>
        </authorList>
    </citation>
    <scope>NUCLEOTIDE SEQUENCE [LARGE SCALE GENOMIC DNA]</scope>
    <source>
        <strain evidence="10 11">DSM 44230</strain>
    </source>
</reference>
<dbReference type="RefSeq" id="WP_185001565.1">
    <property type="nucleotide sequence ID" value="NZ_BAAAUI010000031.1"/>
</dbReference>
<proteinExistence type="inferred from homology"/>
<comment type="caution">
    <text evidence="10">The sequence shown here is derived from an EMBL/GenBank/DDBJ whole genome shotgun (WGS) entry which is preliminary data.</text>
</comment>
<keyword evidence="4 7" id="KW-0812">Transmembrane</keyword>
<feature type="transmembrane region" description="Helical" evidence="7">
    <location>
        <begin position="132"/>
        <end position="152"/>
    </location>
</feature>
<dbReference type="Proteomes" id="UP000533598">
    <property type="component" value="Unassembled WGS sequence"/>
</dbReference>
<dbReference type="InterPro" id="IPR000515">
    <property type="entry name" value="MetI-like"/>
</dbReference>
<dbReference type="EMBL" id="JACHMH010000001">
    <property type="protein sequence ID" value="MBB4675614.1"/>
    <property type="molecule type" value="Genomic_DNA"/>
</dbReference>
<comment type="subcellular location">
    <subcellularLocation>
        <location evidence="1 7">Cell membrane</location>
        <topology evidence="1 7">Multi-pass membrane protein</topology>
    </subcellularLocation>
</comment>
<keyword evidence="5 7" id="KW-1133">Transmembrane helix</keyword>
<dbReference type="PROSITE" id="PS50928">
    <property type="entry name" value="ABC_TM1"/>
    <property type="match status" value="1"/>
</dbReference>
<keyword evidence="3" id="KW-1003">Cell membrane</keyword>
<accession>A0A7W7C6S7</accession>
<sequence>MTVLEQAGAAASAPPRKRRRRRASAFTTADKLVLTVMLGVPSLLHLGLVWFPTLGSILLSFTEWDGIGGVEDIAFVGVQNYTDILTTYPRFWPALWNNLTWLVFLLVLPTMFGLFMAVLLDRKLRMGRIYQSVLYLPMMLSLALIGFIWQLIYQPDQGLLNNLLGTANDHPTNWLGDPDINLYAVLVAAGWRHAGYVMLLFLAGLKAVDPSLKEAAALDGATGWQTFWHVTLPALKPVNIVVLVITVIESLRAFDIVYIINKGRQGLELLSILVTDNIIGEASRIGWGSALAVVLLLISMGFIITYLMQTFRKEERP</sequence>
<dbReference type="PANTHER" id="PTHR43227">
    <property type="entry name" value="BLL4140 PROTEIN"/>
    <property type="match status" value="1"/>
</dbReference>
<feature type="region of interest" description="Disordered" evidence="8">
    <location>
        <begin position="1"/>
        <end position="21"/>
    </location>
</feature>